<organism evidence="3 4">
    <name type="scientific">Merismopedia glauca CCAP 1448/3</name>
    <dbReference type="NCBI Taxonomy" id="1296344"/>
    <lineage>
        <taxon>Bacteria</taxon>
        <taxon>Bacillati</taxon>
        <taxon>Cyanobacteriota</taxon>
        <taxon>Cyanophyceae</taxon>
        <taxon>Synechococcales</taxon>
        <taxon>Merismopediaceae</taxon>
        <taxon>Merismopedia</taxon>
    </lineage>
</organism>
<evidence type="ECO:0000313" key="3">
    <source>
        <dbReference type="EMBL" id="PSB01667.1"/>
    </source>
</evidence>
<keyword evidence="4" id="KW-1185">Reference proteome</keyword>
<dbReference type="RefSeq" id="WP_106289871.1">
    <property type="nucleotide sequence ID" value="NZ_CAWNTC010000122.1"/>
</dbReference>
<feature type="domain" description="CRISPR type III-associated protein" evidence="2">
    <location>
        <begin position="116"/>
        <end position="264"/>
    </location>
</feature>
<dbReference type="Pfam" id="PF03787">
    <property type="entry name" value="RAMPs"/>
    <property type="match status" value="1"/>
</dbReference>
<dbReference type="GO" id="GO:0051607">
    <property type="term" value="P:defense response to virus"/>
    <property type="evidence" value="ECO:0007669"/>
    <property type="project" value="UniProtKB-KW"/>
</dbReference>
<evidence type="ECO:0000259" key="2">
    <source>
        <dbReference type="Pfam" id="PF03787"/>
    </source>
</evidence>
<dbReference type="InterPro" id="IPR005537">
    <property type="entry name" value="RAMP_III_fam"/>
</dbReference>
<dbReference type="AlphaFoldDB" id="A0A2T1C0G9"/>
<dbReference type="EMBL" id="PVWJ01000094">
    <property type="protein sequence ID" value="PSB01667.1"/>
    <property type="molecule type" value="Genomic_DNA"/>
</dbReference>
<comment type="caution">
    <text evidence="3">The sequence shown here is derived from an EMBL/GenBank/DDBJ whole genome shotgun (WGS) entry which is preliminary data.</text>
</comment>
<proteinExistence type="predicted"/>
<sequence length="623" mass="71889">MNSLAQQLQKAFDQKDIKIDIPEPEMEIETDPKLVPMMYRAQIYGRCGLQYGKNNQDLRDWAEQWIYPQENKQPLYQHPEPKLGLDGSIYRLKLTFPFRVFSNCGQDSIARPVMGKDGIPFIPGSSIKGLFRRLLLRDTLSPESKKIVEEYFAEDKPEILRFHGAYPIGDWGKTIPEQELQQNQKEKVPYLLVDVVHPQQTRQVEGNGSPKAIPIISFYNPTFIFELSCTKKLSAEKWEKIGGLLKTALQPGLGGKTSSGYGLFTFPQNKYPVSIRLKGTGVSSTLRGGKPEFRPNMFKATLRGHVSRLLAGVCSDKYLVNQKVDELFGSNTSPGLANIFWNYKEENLRREKIGKEQTPVYEIKGDLYLDVRERDFKEIKDDKKRQEAQKNARINDLKLLQYALQFTYTMGGIGKSWRRVWHHQGIAGWHPGFMSYETRAIGCHWQGEWNHKFKYIPDQISSAEKLTIFLSNLHQFCRKYMGQNVSGYLTNWKEAWHPDRLQIYAQVVDKHPDRLQIYAQVVDKSHFIELFHNDIFQTTPAIGGRQPNDDQPTFFSSVWHRMLPIEGNNKYLEIMTVFTSKESDWNREANDGEKVNQLAPFIKAIKNPKVAENKGLTKLTWGN</sequence>
<name>A0A2T1C0G9_9CYAN</name>
<evidence type="ECO:0000256" key="1">
    <source>
        <dbReference type="ARBA" id="ARBA00023118"/>
    </source>
</evidence>
<evidence type="ECO:0000313" key="4">
    <source>
        <dbReference type="Proteomes" id="UP000238762"/>
    </source>
</evidence>
<dbReference type="Proteomes" id="UP000238762">
    <property type="component" value="Unassembled WGS sequence"/>
</dbReference>
<keyword evidence="1" id="KW-0051">Antiviral defense</keyword>
<accession>A0A2T1C0G9</accession>
<dbReference type="OrthoDB" id="9813956at2"/>
<reference evidence="3 4" key="1">
    <citation type="submission" date="2018-02" db="EMBL/GenBank/DDBJ databases">
        <authorList>
            <person name="Cohen D.B."/>
            <person name="Kent A.D."/>
        </authorList>
    </citation>
    <scope>NUCLEOTIDE SEQUENCE [LARGE SCALE GENOMIC DNA]</scope>
    <source>
        <strain evidence="3 4">CCAP 1448/3</strain>
    </source>
</reference>
<protein>
    <recommendedName>
        <fullName evidence="2">CRISPR type III-associated protein domain-containing protein</fullName>
    </recommendedName>
</protein>
<gene>
    <name evidence="3" type="ORF">C7B64_17125</name>
</gene>
<reference evidence="3 4" key="2">
    <citation type="submission" date="2018-03" db="EMBL/GenBank/DDBJ databases">
        <title>The ancient ancestry and fast evolution of plastids.</title>
        <authorList>
            <person name="Moore K.R."/>
            <person name="Magnabosco C."/>
            <person name="Momper L."/>
            <person name="Gold D.A."/>
            <person name="Bosak T."/>
            <person name="Fournier G.P."/>
        </authorList>
    </citation>
    <scope>NUCLEOTIDE SEQUENCE [LARGE SCALE GENOMIC DNA]</scope>
    <source>
        <strain evidence="3 4">CCAP 1448/3</strain>
    </source>
</reference>